<name>A0A2I3T758_PANTR</name>
<dbReference type="Bgee" id="ENSPTRG00000043375">
    <property type="expression patterns" value="Expressed in thymus and 18 other cell types or tissues"/>
</dbReference>
<reference evidence="1" key="1">
    <citation type="submission" date="2025-08" db="UniProtKB">
        <authorList>
            <consortium name="Ensembl"/>
        </authorList>
    </citation>
    <scope>IDENTIFICATION</scope>
</reference>
<proteinExistence type="predicted"/>
<organism evidence="1 2">
    <name type="scientific">Pan troglodytes</name>
    <name type="common">Chimpanzee</name>
    <dbReference type="NCBI Taxonomy" id="9598"/>
    <lineage>
        <taxon>Eukaryota</taxon>
        <taxon>Metazoa</taxon>
        <taxon>Chordata</taxon>
        <taxon>Craniata</taxon>
        <taxon>Vertebrata</taxon>
        <taxon>Euteleostomi</taxon>
        <taxon>Mammalia</taxon>
        <taxon>Eutheria</taxon>
        <taxon>Euarchontoglires</taxon>
        <taxon>Primates</taxon>
        <taxon>Haplorrhini</taxon>
        <taxon>Catarrhini</taxon>
        <taxon>Hominidae</taxon>
        <taxon>Pan</taxon>
    </lineage>
</organism>
<sequence length="97" mass="10774">MSENNSQVEFLVSCCCCCCCFEMESHPFARLECSGAFLAHCNLRLPGSWDYRHASPYLANFCGFGRDRVSPCWPGWSRTPNLVICPPGPPKVLGLQA</sequence>
<protein>
    <recommendedName>
        <fullName evidence="3">Secreted protein</fullName>
    </recommendedName>
</protein>
<evidence type="ECO:0000313" key="1">
    <source>
        <dbReference type="Ensembl" id="ENSPTRP00000084713.1"/>
    </source>
</evidence>
<keyword evidence="2" id="KW-1185">Reference proteome</keyword>
<accession>A0A2I3T758</accession>
<evidence type="ECO:0000313" key="2">
    <source>
        <dbReference type="Proteomes" id="UP000002277"/>
    </source>
</evidence>
<dbReference type="Proteomes" id="UP000002277">
    <property type="component" value="Unplaced"/>
</dbReference>
<reference evidence="1" key="2">
    <citation type="submission" date="2025-09" db="UniProtKB">
        <authorList>
            <consortium name="Ensembl"/>
        </authorList>
    </citation>
    <scope>IDENTIFICATION</scope>
</reference>
<dbReference type="GeneTree" id="ENSGT00980000199842"/>
<dbReference type="AlphaFoldDB" id="A0A2I3T758"/>
<dbReference type="OMA" id="FEMESHP"/>
<evidence type="ECO:0008006" key="3">
    <source>
        <dbReference type="Google" id="ProtNLM"/>
    </source>
</evidence>
<dbReference type="Ensembl" id="ENSPTRT00000097908.1">
    <property type="protein sequence ID" value="ENSPTRP00000084713.1"/>
    <property type="gene ID" value="ENSPTRG00000043375.1"/>
</dbReference>
<dbReference type="InParanoid" id="A0A2I3T758"/>